<dbReference type="AlphaFoldDB" id="A0A0U3GI44"/>
<protein>
    <recommendedName>
        <fullName evidence="2">AAA+ ATPase domain-containing protein</fullName>
    </recommendedName>
</protein>
<dbReference type="GO" id="GO:0005524">
    <property type="term" value="F:ATP binding"/>
    <property type="evidence" value="ECO:0007669"/>
    <property type="project" value="InterPro"/>
</dbReference>
<dbReference type="InterPro" id="IPR011704">
    <property type="entry name" value="ATPase_dyneun-rel_AAA"/>
</dbReference>
<dbReference type="InterPro" id="IPR027417">
    <property type="entry name" value="P-loop_NTPase"/>
</dbReference>
<evidence type="ECO:0000313" key="3">
    <source>
        <dbReference type="EMBL" id="ALU39027.1"/>
    </source>
</evidence>
<dbReference type="REBASE" id="134079">
    <property type="entry name" value="Kfl9041McrBCP"/>
</dbReference>
<dbReference type="KEGG" id="kfv:AS188_03875"/>
<accession>A0A0U3GI44</accession>
<dbReference type="SUPFAM" id="SSF52540">
    <property type="entry name" value="P-loop containing nucleoside triphosphate hydrolases"/>
    <property type="match status" value="1"/>
</dbReference>
<dbReference type="EMBL" id="CP013254">
    <property type="protein sequence ID" value="ALU39027.1"/>
    <property type="molecule type" value="Genomic_DNA"/>
</dbReference>
<feature type="compositionally biased region" description="Low complexity" evidence="1">
    <location>
        <begin position="497"/>
        <end position="515"/>
    </location>
</feature>
<dbReference type="GO" id="GO:0016887">
    <property type="term" value="F:ATP hydrolysis activity"/>
    <property type="evidence" value="ECO:0007669"/>
    <property type="project" value="InterPro"/>
</dbReference>
<dbReference type="RefSeq" id="WP_058857739.1">
    <property type="nucleotide sequence ID" value="NZ_BJZR01000083.1"/>
</dbReference>
<dbReference type="PANTHER" id="PTHR37291:SF1">
    <property type="entry name" value="TYPE IV METHYL-DIRECTED RESTRICTION ENZYME ECOKMCRB SUBUNIT"/>
    <property type="match status" value="1"/>
</dbReference>
<gene>
    <name evidence="3" type="ORF">AS188_03875</name>
</gene>
<dbReference type="InterPro" id="IPR003593">
    <property type="entry name" value="AAA+_ATPase"/>
</dbReference>
<evidence type="ECO:0000313" key="4">
    <source>
        <dbReference type="Proteomes" id="UP000057181"/>
    </source>
</evidence>
<dbReference type="PANTHER" id="PTHR37291">
    <property type="entry name" value="5-METHYLCYTOSINE-SPECIFIC RESTRICTION ENZYME B"/>
    <property type="match status" value="1"/>
</dbReference>
<dbReference type="Gene3D" id="3.40.50.300">
    <property type="entry name" value="P-loop containing nucleotide triphosphate hydrolases"/>
    <property type="match status" value="1"/>
</dbReference>
<dbReference type="CDD" id="cd00009">
    <property type="entry name" value="AAA"/>
    <property type="match status" value="1"/>
</dbReference>
<feature type="domain" description="AAA+ ATPase" evidence="2">
    <location>
        <begin position="544"/>
        <end position="700"/>
    </location>
</feature>
<dbReference type="Proteomes" id="UP000057181">
    <property type="component" value="Chromosome"/>
</dbReference>
<proteinExistence type="predicted"/>
<reference evidence="3 4" key="1">
    <citation type="submission" date="2015-11" db="EMBL/GenBank/DDBJ databases">
        <title>Complete Genome Sequence of Kocuria flava strain HO-9041.</title>
        <authorList>
            <person name="Zhou M."/>
            <person name="Dai J."/>
        </authorList>
    </citation>
    <scope>NUCLEOTIDE SEQUENCE [LARGE SCALE GENOMIC DNA]</scope>
    <source>
        <strain evidence="3 4">HO-9041</strain>
    </source>
</reference>
<dbReference type="SMART" id="SM00382">
    <property type="entry name" value="AAA"/>
    <property type="match status" value="1"/>
</dbReference>
<evidence type="ECO:0000259" key="2">
    <source>
        <dbReference type="SMART" id="SM00382"/>
    </source>
</evidence>
<name>A0A0U3GI44_9MICC</name>
<feature type="region of interest" description="Disordered" evidence="1">
    <location>
        <begin position="496"/>
        <end position="515"/>
    </location>
</feature>
<dbReference type="Pfam" id="PF07728">
    <property type="entry name" value="AAA_5"/>
    <property type="match status" value="1"/>
</dbReference>
<dbReference type="STRING" id="446860.AS188_03875"/>
<sequence length="802" mass="89482">MEEPDDVTTSRSRVTLPSAQKMYWAAEQWRNRALIDDRSLFSGEPMNGAAAAQELVEAFVEQPDLGAGTFYEKLETQLATVSADAVQLAAELMYVYYLIVTTRAARGKTKREQIQMILDYRDAGTTDLPDEFAEALAGGVAHPGTGYNTFRWKMFAYLIRVYEAAKKLPRAERSGVFTEWDAFQRFMGGIDDQSVWSQRFALEHMLFPDYAPAITSRDDRSALPKVFAKRLGGEYEVAEIVRRLEPNAWFGNRAYTDLYRTPYRELWQQPNPKMDAYVSWARRFTDMLEQPRATWQERALRAAETLRAASSGAPIAEPLRAALHDLDSGLASAVSAVVSWAENDDAAARHALTAFADHRGGEAIDRFLDRVPDDVLTGGRAQMALASALLMAQGAEELPLWPFDTAAASHRLANGYPGQDSSTVGENYVLYLERLDAVRVGLGTPENLWATRLDAAVLADLLVRTGRPDGWEDAEWRAFDAWRTGKAVALTTQASTSSAGAVTAPAEAPETEASSTSFEDLAAALSLDEQGIEWLEETLELLRLKKQLILQGPPGTGKTYLARELAEFLAEDPKRVTLTQFHPGTSYEDFVQGLRPDPENPTSFRVVDGPLIRIAEEARAHPEATYVLLVDEINRGNVPAVFGELYFLLEYRGETVTLTYGKDFSLPGNLFLIGTMNTADRSITALDSALRRRFYVRDLRPGETPVDGMLRNHLTQHDAELEWLAELLDRANAIIKDKDQRVGPSHFMGRQMDETRARRAWNYTVMPTLREVFYRRPELLDQLEFATLKAAVTHTAGDAAAD</sequence>
<evidence type="ECO:0000256" key="1">
    <source>
        <dbReference type="SAM" id="MobiDB-lite"/>
    </source>
</evidence>
<dbReference type="InterPro" id="IPR052934">
    <property type="entry name" value="Methyl-DNA_Rec/Restrict_Enz"/>
</dbReference>
<organism evidence="3 4">
    <name type="scientific">Kocuria flava</name>
    <dbReference type="NCBI Taxonomy" id="446860"/>
    <lineage>
        <taxon>Bacteria</taxon>
        <taxon>Bacillati</taxon>
        <taxon>Actinomycetota</taxon>
        <taxon>Actinomycetes</taxon>
        <taxon>Micrococcales</taxon>
        <taxon>Micrococcaceae</taxon>
        <taxon>Kocuria</taxon>
    </lineage>
</organism>